<reference evidence="1 2" key="1">
    <citation type="journal article" date="2013" name="Curr. Biol.">
        <title>The Genome of the Foraminiferan Reticulomyxa filosa.</title>
        <authorList>
            <person name="Glockner G."/>
            <person name="Hulsmann N."/>
            <person name="Schleicher M."/>
            <person name="Noegel A.A."/>
            <person name="Eichinger L."/>
            <person name="Gallinger C."/>
            <person name="Pawlowski J."/>
            <person name="Sierra R."/>
            <person name="Euteneuer U."/>
            <person name="Pillet L."/>
            <person name="Moustafa A."/>
            <person name="Platzer M."/>
            <person name="Groth M."/>
            <person name="Szafranski K."/>
            <person name="Schliwa M."/>
        </authorList>
    </citation>
    <scope>NUCLEOTIDE SEQUENCE [LARGE SCALE GENOMIC DNA]</scope>
</reference>
<name>X6NBM8_RETFI</name>
<organism evidence="1 2">
    <name type="scientific">Reticulomyxa filosa</name>
    <dbReference type="NCBI Taxonomy" id="46433"/>
    <lineage>
        <taxon>Eukaryota</taxon>
        <taxon>Sar</taxon>
        <taxon>Rhizaria</taxon>
        <taxon>Retaria</taxon>
        <taxon>Foraminifera</taxon>
        <taxon>Monothalamids</taxon>
        <taxon>Reticulomyxidae</taxon>
        <taxon>Reticulomyxa</taxon>
    </lineage>
</organism>
<dbReference type="Proteomes" id="UP000023152">
    <property type="component" value="Unassembled WGS sequence"/>
</dbReference>
<dbReference type="EMBL" id="ASPP01010056">
    <property type="protein sequence ID" value="ETO23303.1"/>
    <property type="molecule type" value="Genomic_DNA"/>
</dbReference>
<proteinExistence type="predicted"/>
<sequence>MCYAHVMHTPPPLTLKKKKNNVRNCTLGGQSESVANKNDTEHSPEVIQEELSQSDSCLDDDVILETPHQMGRFFVEKVNKQELAKDVKSHTNAVANVNSVKQNSSNSNSFSNVNESPHHSIHYERNSIVDTTNTNTTVIINVNAVALGSNGATNATNNNAIEKDNSNRKMNNVVTESTQQRDDETNNDTTIQSTLLSLSSLSRSNSFNKNTGSTTILSRPIAQWTKQDCVRWISSLGDAYIGYAAIFEKNGDLK</sequence>
<evidence type="ECO:0000313" key="1">
    <source>
        <dbReference type="EMBL" id="ETO23303.1"/>
    </source>
</evidence>
<protein>
    <submittedName>
        <fullName evidence="1">Uncharacterized protein</fullName>
    </submittedName>
</protein>
<gene>
    <name evidence="1" type="ORF">RFI_13877</name>
</gene>
<dbReference type="AlphaFoldDB" id="X6NBM8"/>
<comment type="caution">
    <text evidence="1">The sequence shown here is derived from an EMBL/GenBank/DDBJ whole genome shotgun (WGS) entry which is preliminary data.</text>
</comment>
<accession>X6NBM8</accession>
<keyword evidence="2" id="KW-1185">Reference proteome</keyword>
<evidence type="ECO:0000313" key="2">
    <source>
        <dbReference type="Proteomes" id="UP000023152"/>
    </source>
</evidence>